<gene>
    <name evidence="2" type="primary">pat</name>
    <name evidence="2" type="ORF">GCM10009090_12960</name>
</gene>
<dbReference type="InterPro" id="IPR000182">
    <property type="entry name" value="GNAT_dom"/>
</dbReference>
<protein>
    <submittedName>
        <fullName evidence="2">Phosphinothricin N-acetyltransferase</fullName>
    </submittedName>
</protein>
<reference evidence="2" key="1">
    <citation type="journal article" date="2014" name="Int. J. Syst. Evol. Microbiol.">
        <title>Complete genome sequence of Corynebacterium casei LMG S-19264T (=DSM 44701T), isolated from a smear-ripened cheese.</title>
        <authorList>
            <consortium name="US DOE Joint Genome Institute (JGI-PGF)"/>
            <person name="Walter F."/>
            <person name="Albersmeier A."/>
            <person name="Kalinowski J."/>
            <person name="Ruckert C."/>
        </authorList>
    </citation>
    <scope>NUCLEOTIDE SEQUENCE</scope>
    <source>
        <strain evidence="2">JCM 13306</strain>
    </source>
</reference>
<dbReference type="GO" id="GO:0016747">
    <property type="term" value="F:acyltransferase activity, transferring groups other than amino-acyl groups"/>
    <property type="evidence" value="ECO:0007669"/>
    <property type="project" value="InterPro"/>
</dbReference>
<reference evidence="2" key="2">
    <citation type="submission" date="2020-09" db="EMBL/GenBank/DDBJ databases">
        <authorList>
            <person name="Sun Q."/>
            <person name="Ohkuma M."/>
        </authorList>
    </citation>
    <scope>NUCLEOTIDE SEQUENCE</scope>
    <source>
        <strain evidence="2">JCM 13306</strain>
    </source>
</reference>
<organism evidence="2 3">
    <name type="scientific">Xanthomonas boreopolis</name>
    <dbReference type="NCBI Taxonomy" id="86183"/>
    <lineage>
        <taxon>Bacteria</taxon>
        <taxon>Pseudomonadati</taxon>
        <taxon>Pseudomonadota</taxon>
        <taxon>Gammaproteobacteria</taxon>
        <taxon>Lysobacterales</taxon>
        <taxon>Lysobacteraceae</taxon>
        <taxon>Xanthomonas</taxon>
    </lineage>
</organism>
<dbReference type="AlphaFoldDB" id="A0A919KHU9"/>
<dbReference type="Gene3D" id="3.40.630.30">
    <property type="match status" value="1"/>
</dbReference>
<dbReference type="CDD" id="cd04301">
    <property type="entry name" value="NAT_SF"/>
    <property type="match status" value="1"/>
</dbReference>
<comment type="caution">
    <text evidence="2">The sequence shown here is derived from an EMBL/GenBank/DDBJ whole genome shotgun (WGS) entry which is preliminary data.</text>
</comment>
<keyword evidence="3" id="KW-1185">Reference proteome</keyword>
<dbReference type="EMBL" id="BNBA01000007">
    <property type="protein sequence ID" value="GHH51122.1"/>
    <property type="molecule type" value="Genomic_DNA"/>
</dbReference>
<accession>A0A919KHU9</accession>
<dbReference type="Proteomes" id="UP000623958">
    <property type="component" value="Unassembled WGS sequence"/>
</dbReference>
<name>A0A919KHU9_9XANT</name>
<dbReference type="InterPro" id="IPR016181">
    <property type="entry name" value="Acyl_CoA_acyltransferase"/>
</dbReference>
<sequence length="179" mass="19938">MTVHLRAATEADIPAITAIYAVEVTDHVNTYEYEVPDEAEMARRMRDIVGRGFPYLVAELDGKVVGYAYANTYRTRVAYQWTVENSVYVDYACQGRGIGAALMQALIDACTERGFRQMVAVIGEEANVASIRLHERFGFQMVGVFKGLGRKHGRWLDTVQMQRALGPGADQPPSNETTQ</sequence>
<dbReference type="SUPFAM" id="SSF55729">
    <property type="entry name" value="Acyl-CoA N-acyltransferases (Nat)"/>
    <property type="match status" value="1"/>
</dbReference>
<evidence type="ECO:0000259" key="1">
    <source>
        <dbReference type="PROSITE" id="PS51186"/>
    </source>
</evidence>
<dbReference type="PROSITE" id="PS51186">
    <property type="entry name" value="GNAT"/>
    <property type="match status" value="1"/>
</dbReference>
<evidence type="ECO:0000313" key="2">
    <source>
        <dbReference type="EMBL" id="GHH51122.1"/>
    </source>
</evidence>
<dbReference type="RefSeq" id="WP_434028858.1">
    <property type="nucleotide sequence ID" value="NZ_BNBA01000007.1"/>
</dbReference>
<feature type="domain" description="N-acetyltransferase" evidence="1">
    <location>
        <begin position="3"/>
        <end position="166"/>
    </location>
</feature>
<dbReference type="PANTHER" id="PTHR43072">
    <property type="entry name" value="N-ACETYLTRANSFERASE"/>
    <property type="match status" value="1"/>
</dbReference>
<dbReference type="PANTHER" id="PTHR43072:SF8">
    <property type="entry name" value="ACYLTRANSFERASE FABY-RELATED"/>
    <property type="match status" value="1"/>
</dbReference>
<dbReference type="Pfam" id="PF13420">
    <property type="entry name" value="Acetyltransf_4"/>
    <property type="match status" value="1"/>
</dbReference>
<evidence type="ECO:0000313" key="3">
    <source>
        <dbReference type="Proteomes" id="UP000623958"/>
    </source>
</evidence>
<proteinExistence type="predicted"/>